<dbReference type="SMART" id="SM00401">
    <property type="entry name" value="ZnF_GATA"/>
    <property type="match status" value="1"/>
</dbReference>
<name>A0AAQ3KZR5_9LILI</name>
<evidence type="ECO:0008006" key="20">
    <source>
        <dbReference type="Google" id="ProtNLM"/>
    </source>
</evidence>
<evidence type="ECO:0000256" key="13">
    <source>
        <dbReference type="PROSITE-ProRule" id="PRU00357"/>
    </source>
</evidence>
<evidence type="ECO:0000256" key="7">
    <source>
        <dbReference type="ARBA" id="ARBA00023015"/>
    </source>
</evidence>
<dbReference type="GO" id="GO:0005634">
    <property type="term" value="C:nucleus"/>
    <property type="evidence" value="ECO:0007669"/>
    <property type="project" value="UniProtKB-SubCell"/>
</dbReference>
<evidence type="ECO:0000259" key="17">
    <source>
        <dbReference type="PROSITE" id="PS51320"/>
    </source>
</evidence>
<organism evidence="18 19">
    <name type="scientific">Canna indica</name>
    <name type="common">Indian-shot</name>
    <dbReference type="NCBI Taxonomy" id="4628"/>
    <lineage>
        <taxon>Eukaryota</taxon>
        <taxon>Viridiplantae</taxon>
        <taxon>Streptophyta</taxon>
        <taxon>Embryophyta</taxon>
        <taxon>Tracheophyta</taxon>
        <taxon>Spermatophyta</taxon>
        <taxon>Magnoliopsida</taxon>
        <taxon>Liliopsida</taxon>
        <taxon>Zingiberales</taxon>
        <taxon>Cannaceae</taxon>
        <taxon>Canna</taxon>
    </lineage>
</organism>
<dbReference type="PANTHER" id="PTHR46125">
    <property type="entry name" value="GATA TRANSCRIPTION FACTOR 28"/>
    <property type="match status" value="1"/>
</dbReference>
<keyword evidence="6" id="KW-0862">Zinc</keyword>
<dbReference type="SUPFAM" id="SSF57716">
    <property type="entry name" value="Glucocorticoid receptor-like (DNA-binding domain)"/>
    <property type="match status" value="1"/>
</dbReference>
<keyword evidence="4" id="KW-0479">Metal-binding</keyword>
<dbReference type="Proteomes" id="UP001327560">
    <property type="component" value="Chromosome 8"/>
</dbReference>
<dbReference type="Pfam" id="PF06200">
    <property type="entry name" value="tify"/>
    <property type="match status" value="1"/>
</dbReference>
<protein>
    <recommendedName>
        <fullName evidence="20">GATA transcription factor</fullName>
    </recommendedName>
</protein>
<keyword evidence="7" id="KW-0805">Transcription regulation</keyword>
<sequence>MYESTDAADPLMEGLCFVSELNEGCGVVEEGIAEEPSMQPLEPPPAASGPNQLTLSYQGQVYIFDSVPPERVTSSSDCSFIYFSRLNAASIIERAEYGKWCFLCVLSSIYQNPNKTSGSKNIQRIASLERFREKKKNLRFEKKILYTVRKEVASRMKRSKKGQFASSKEKTKEVESVESSWDPANSNQQQKDQHAFCLNCGTSKSSTPLMRRGPDGPRSLCNACGLMWANKNALRSNRKVSIQAETRITPHQDELRCDKLYSEVGSNRCMLIADINE</sequence>
<feature type="domain" description="GATA-type" evidence="15">
    <location>
        <begin position="197"/>
        <end position="247"/>
    </location>
</feature>
<feature type="domain" description="Tify" evidence="17">
    <location>
        <begin position="46"/>
        <end position="81"/>
    </location>
</feature>
<dbReference type="AlphaFoldDB" id="A0AAQ3KZR5"/>
<evidence type="ECO:0000259" key="16">
    <source>
        <dbReference type="PROSITE" id="PS51017"/>
    </source>
</evidence>
<dbReference type="PROSITE" id="PS50114">
    <property type="entry name" value="GATA_ZN_FINGER_2"/>
    <property type="match status" value="1"/>
</dbReference>
<evidence type="ECO:0000256" key="3">
    <source>
        <dbReference type="ARBA" id="ARBA00007722"/>
    </source>
</evidence>
<dbReference type="InterPro" id="IPR013088">
    <property type="entry name" value="Znf_NHR/GATA"/>
</dbReference>
<evidence type="ECO:0000256" key="4">
    <source>
        <dbReference type="ARBA" id="ARBA00022723"/>
    </source>
</evidence>
<evidence type="ECO:0000256" key="6">
    <source>
        <dbReference type="ARBA" id="ARBA00022833"/>
    </source>
</evidence>
<evidence type="ECO:0000256" key="14">
    <source>
        <dbReference type="SAM" id="MobiDB-lite"/>
    </source>
</evidence>
<dbReference type="PROSITE" id="PS51320">
    <property type="entry name" value="TIFY"/>
    <property type="match status" value="1"/>
</dbReference>
<dbReference type="GO" id="GO:0043565">
    <property type="term" value="F:sequence-specific DNA binding"/>
    <property type="evidence" value="ECO:0007669"/>
    <property type="project" value="InterPro"/>
</dbReference>
<evidence type="ECO:0000256" key="11">
    <source>
        <dbReference type="ARBA" id="ARBA00023242"/>
    </source>
</evidence>
<evidence type="ECO:0000256" key="2">
    <source>
        <dbReference type="ARBA" id="ARBA00004123"/>
    </source>
</evidence>
<dbReference type="Pfam" id="PF00320">
    <property type="entry name" value="GATA"/>
    <property type="match status" value="1"/>
</dbReference>
<keyword evidence="5 12" id="KW-0863">Zinc-finger</keyword>
<evidence type="ECO:0000256" key="10">
    <source>
        <dbReference type="ARBA" id="ARBA00023163"/>
    </source>
</evidence>
<comment type="function">
    <text evidence="1">Transcriptional activator that specifically binds 5'-GATA-3' or 5'-GAT-3' motifs within gene promoters.</text>
</comment>
<dbReference type="PROSITE" id="PS51017">
    <property type="entry name" value="CCT"/>
    <property type="match status" value="1"/>
</dbReference>
<gene>
    <name evidence="18" type="ORF">Cni_G26871</name>
</gene>
<dbReference type="GO" id="GO:0006355">
    <property type="term" value="P:regulation of DNA-templated transcription"/>
    <property type="evidence" value="ECO:0007669"/>
    <property type="project" value="InterPro"/>
</dbReference>
<comment type="similarity">
    <text evidence="3">Belongs to the type IV zinc-finger family. Class C subfamily.</text>
</comment>
<dbReference type="GO" id="GO:0008270">
    <property type="term" value="F:zinc ion binding"/>
    <property type="evidence" value="ECO:0007669"/>
    <property type="project" value="UniProtKB-KW"/>
</dbReference>
<proteinExistence type="inferred from homology"/>
<reference evidence="18 19" key="1">
    <citation type="submission" date="2023-10" db="EMBL/GenBank/DDBJ databases">
        <title>Chromosome-scale genome assembly provides insights into flower coloration mechanisms of Canna indica.</title>
        <authorList>
            <person name="Li C."/>
        </authorList>
    </citation>
    <scope>NUCLEOTIDE SEQUENCE [LARGE SCALE GENOMIC DNA]</scope>
    <source>
        <tissue evidence="18">Flower</tissue>
    </source>
</reference>
<evidence type="ECO:0000256" key="12">
    <source>
        <dbReference type="PROSITE-ProRule" id="PRU00094"/>
    </source>
</evidence>
<evidence type="ECO:0000256" key="8">
    <source>
        <dbReference type="ARBA" id="ARBA00023125"/>
    </source>
</evidence>
<dbReference type="InterPro" id="IPR010399">
    <property type="entry name" value="Tify_dom"/>
</dbReference>
<feature type="region of interest" description="Disordered" evidence="14">
    <location>
        <begin position="157"/>
        <end position="189"/>
    </location>
</feature>
<evidence type="ECO:0000313" key="18">
    <source>
        <dbReference type="EMBL" id="WOL18078.1"/>
    </source>
</evidence>
<evidence type="ECO:0000259" key="15">
    <source>
        <dbReference type="PROSITE" id="PS50114"/>
    </source>
</evidence>
<evidence type="ECO:0000313" key="19">
    <source>
        <dbReference type="Proteomes" id="UP001327560"/>
    </source>
</evidence>
<dbReference type="InterPro" id="IPR010402">
    <property type="entry name" value="CCT_domain"/>
</dbReference>
<dbReference type="InterPro" id="IPR000679">
    <property type="entry name" value="Znf_GATA"/>
</dbReference>
<keyword evidence="8" id="KW-0238">DNA-binding</keyword>
<evidence type="ECO:0000256" key="1">
    <source>
        <dbReference type="ARBA" id="ARBA00002206"/>
    </source>
</evidence>
<feature type="domain" description="CCT" evidence="16">
    <location>
        <begin position="124"/>
        <end position="167"/>
    </location>
</feature>
<dbReference type="Gene3D" id="3.30.50.10">
    <property type="entry name" value="Erythroid Transcription Factor GATA-1, subunit A"/>
    <property type="match status" value="1"/>
</dbReference>
<keyword evidence="10" id="KW-0804">Transcription</keyword>
<dbReference type="Pfam" id="PF06203">
    <property type="entry name" value="CCT"/>
    <property type="match status" value="1"/>
</dbReference>
<dbReference type="InterPro" id="IPR045280">
    <property type="entry name" value="TIFY-like"/>
</dbReference>
<dbReference type="PROSITE" id="PS00344">
    <property type="entry name" value="GATA_ZN_FINGER_1"/>
    <property type="match status" value="1"/>
</dbReference>
<evidence type="ECO:0000256" key="9">
    <source>
        <dbReference type="ARBA" id="ARBA00023159"/>
    </source>
</evidence>
<dbReference type="PANTHER" id="PTHR46125:SF27">
    <property type="entry name" value="GATA TRANSCRIPTION FACTOR 28"/>
    <property type="match status" value="1"/>
</dbReference>
<accession>A0AAQ3KZR5</accession>
<comment type="subcellular location">
    <subcellularLocation>
        <location evidence="2 13">Nucleus</location>
    </subcellularLocation>
</comment>
<keyword evidence="11 13" id="KW-0539">Nucleus</keyword>
<keyword evidence="19" id="KW-1185">Reference proteome</keyword>
<keyword evidence="9" id="KW-0010">Activator</keyword>
<dbReference type="EMBL" id="CP136897">
    <property type="protein sequence ID" value="WOL18078.1"/>
    <property type="molecule type" value="Genomic_DNA"/>
</dbReference>
<dbReference type="CDD" id="cd00202">
    <property type="entry name" value="ZnF_GATA"/>
    <property type="match status" value="1"/>
</dbReference>
<evidence type="ECO:0000256" key="5">
    <source>
        <dbReference type="ARBA" id="ARBA00022771"/>
    </source>
</evidence>